<sequence>MLLLSLQPSIAHLSSSSSFSFANAISTWRCRPIAITPLPPRTSSLLQVSCKIDVDDAKIERSANKAARRMEKRGIHVDAKTLHQLRKKEMQKARRKARKELKGGAVIAGRENLWETAFRERLADTVAGFPDATQMVVEKDTGFKEQLHGQRDFDGRPSSVESGFKGGGELLAADKGLSSMRSVREVDGRFLSAEWVNPDDVTGLSSSKVENAAHSKKMKRTILQGRDLDEFRKMLLCRRRGELDFFLNDDDVEEDDKCFSGQIISADKEEIYLNWLANQLNTADIRMKRFQFSRLMHRGRLKLTEGRVLKLVQKLGDLGNWRCAMHVVHWVHDRERYQHCKSSRYVYTTLLGVLARSRRPTEALNVFNVMRESFFTYPDMAAYHCLAVTLGQAGKLTELLDVVEVLRAGPERKFKDVPLLDWNGRLLPDVIIYNAIINACVPLSQWEGTLWVLEKINQENISPNSATYGLTIEVMVKAKKFDLACKFYQRMEKRGLHPNSHTYKALVEALGSAGKTEAAVELINEMEKRGIVASAGAYFSLACCLCAAGRWQDAIMQVEKIKELSSSKPEVITYTGLIKACKQAGLWKDAISLFNRMQLICAPNIGTLNLMIAIYGKNHLYEDAKSLFEGIKKGRLSPQYLYKNELRLSPDEFTYEAMLGACALAEKWDYFEQVHREMCLRGFQLDEARHSWFINALFKSNKMHLVDGISSKWKSSCHLENLEVGKNLEVNKVQAAS</sequence>
<reference evidence="2" key="1">
    <citation type="journal article" date="2024" name="Proc. Natl. Acad. Sci. U.S.A.">
        <title>Extraordinary preservation of gene collinearity over three hundred million years revealed in homosporous lycophytes.</title>
        <authorList>
            <person name="Li C."/>
            <person name="Wickell D."/>
            <person name="Kuo L.Y."/>
            <person name="Chen X."/>
            <person name="Nie B."/>
            <person name="Liao X."/>
            <person name="Peng D."/>
            <person name="Ji J."/>
            <person name="Jenkins J."/>
            <person name="Williams M."/>
            <person name="Shu S."/>
            <person name="Plott C."/>
            <person name="Barry K."/>
            <person name="Rajasekar S."/>
            <person name="Grimwood J."/>
            <person name="Han X."/>
            <person name="Sun S."/>
            <person name="Hou Z."/>
            <person name="He W."/>
            <person name="Dai G."/>
            <person name="Sun C."/>
            <person name="Schmutz J."/>
            <person name="Leebens-Mack J.H."/>
            <person name="Li F.W."/>
            <person name="Wang L."/>
        </authorList>
    </citation>
    <scope>NUCLEOTIDE SEQUENCE [LARGE SCALE GENOMIC DNA]</scope>
    <source>
        <strain evidence="2">cv. PW_Plant_1</strain>
    </source>
</reference>
<evidence type="ECO:0000313" key="2">
    <source>
        <dbReference type="Proteomes" id="UP001162992"/>
    </source>
</evidence>
<evidence type="ECO:0000313" key="1">
    <source>
        <dbReference type="EMBL" id="KAJ7547061.1"/>
    </source>
</evidence>
<protein>
    <submittedName>
        <fullName evidence="1">Uncharacterized protein</fullName>
    </submittedName>
</protein>
<gene>
    <name evidence="1" type="ORF">O6H91_08G067000</name>
</gene>
<proteinExistence type="predicted"/>
<comment type="caution">
    <text evidence="1">The sequence shown here is derived from an EMBL/GenBank/DDBJ whole genome shotgun (WGS) entry which is preliminary data.</text>
</comment>
<organism evidence="1 2">
    <name type="scientific">Diphasiastrum complanatum</name>
    <name type="common">Issler's clubmoss</name>
    <name type="synonym">Lycopodium complanatum</name>
    <dbReference type="NCBI Taxonomy" id="34168"/>
    <lineage>
        <taxon>Eukaryota</taxon>
        <taxon>Viridiplantae</taxon>
        <taxon>Streptophyta</taxon>
        <taxon>Embryophyta</taxon>
        <taxon>Tracheophyta</taxon>
        <taxon>Lycopodiopsida</taxon>
        <taxon>Lycopodiales</taxon>
        <taxon>Lycopodiaceae</taxon>
        <taxon>Lycopodioideae</taxon>
        <taxon>Diphasiastrum</taxon>
    </lineage>
</organism>
<dbReference type="Proteomes" id="UP001162992">
    <property type="component" value="Chromosome 8"/>
</dbReference>
<name>A0ACC2CYE5_DIPCM</name>
<dbReference type="EMBL" id="CM055099">
    <property type="protein sequence ID" value="KAJ7547061.1"/>
    <property type="molecule type" value="Genomic_DNA"/>
</dbReference>
<accession>A0ACC2CYE5</accession>
<keyword evidence="2" id="KW-1185">Reference proteome</keyword>